<dbReference type="Pfam" id="PF13148">
    <property type="entry name" value="DUF3987"/>
    <property type="match status" value="1"/>
</dbReference>
<organism evidence="1">
    <name type="scientific">mine drainage metagenome</name>
    <dbReference type="NCBI Taxonomy" id="410659"/>
    <lineage>
        <taxon>unclassified sequences</taxon>
        <taxon>metagenomes</taxon>
        <taxon>ecological metagenomes</taxon>
    </lineage>
</organism>
<dbReference type="AlphaFoldDB" id="T1B6Q8"/>
<gene>
    <name evidence="1" type="ORF">B2A_02146</name>
</gene>
<feature type="non-terminal residue" evidence="1">
    <location>
        <position position="110"/>
    </location>
</feature>
<reference evidence="1" key="1">
    <citation type="submission" date="2013-08" db="EMBL/GenBank/DDBJ databases">
        <authorList>
            <person name="Mendez C."/>
            <person name="Richter M."/>
            <person name="Ferrer M."/>
            <person name="Sanchez J."/>
        </authorList>
    </citation>
    <scope>NUCLEOTIDE SEQUENCE</scope>
</reference>
<comment type="caution">
    <text evidence="1">The sequence shown here is derived from an EMBL/GenBank/DDBJ whole genome shotgun (WGS) entry which is preliminary data.</text>
</comment>
<accession>T1B6Q8</accession>
<evidence type="ECO:0000313" key="1">
    <source>
        <dbReference type="EMBL" id="EQD64148.1"/>
    </source>
</evidence>
<name>T1B6Q8_9ZZZZ</name>
<dbReference type="InterPro" id="IPR025048">
    <property type="entry name" value="DUF3987"/>
</dbReference>
<protein>
    <submittedName>
        <fullName evidence="1">Uncharacterized protein</fullName>
    </submittedName>
</protein>
<reference evidence="1" key="2">
    <citation type="journal article" date="2014" name="ISME J.">
        <title>Microbial stratification in low pH oxic and suboxic macroscopic growths along an acid mine drainage.</title>
        <authorList>
            <person name="Mendez-Garcia C."/>
            <person name="Mesa V."/>
            <person name="Sprenger R.R."/>
            <person name="Richter M."/>
            <person name="Diez M.S."/>
            <person name="Solano J."/>
            <person name="Bargiela R."/>
            <person name="Golyshina O.V."/>
            <person name="Manteca A."/>
            <person name="Ramos J.L."/>
            <person name="Gallego J.R."/>
            <person name="Llorente I."/>
            <person name="Martins Dos Santos V.A."/>
            <person name="Jensen O.N."/>
            <person name="Pelaez A.I."/>
            <person name="Sanchez J."/>
            <person name="Ferrer M."/>
        </authorList>
    </citation>
    <scope>NUCLEOTIDE SEQUENCE</scope>
</reference>
<dbReference type="EMBL" id="AUZZ01001506">
    <property type="protein sequence ID" value="EQD64148.1"/>
    <property type="molecule type" value="Genomic_DNA"/>
</dbReference>
<proteinExistence type="predicted"/>
<sequence>MHTQTGPERPPLAQAIERAQALLMPEASTTKASSYPVDALGPLADAARDLAAGAQVDSAMAGQSLLAGAALVLQSVANVSSLDGSIKPLSLYAMTIANSGDGKDSADRVR</sequence>